<dbReference type="InterPro" id="IPR006644">
    <property type="entry name" value="Cadg"/>
</dbReference>
<sequence>MFNSTNAFHHLNKLFFLVFGLFLAHQPLSAQIDKKTAEADPQRYLALMLLNLTDADNRGPEPELITAASQYGLNAVYITIPWDKVYYSSPTETPKWAKYDEQIKIATDLGMKVALRIHLGRHSTRIKGFWEPSDSQFSHSDQPLLGGYQDTFFGFDNQAIVNKGIAFVKETVTRYKHLQTTNKLLYVSVTNTPTQEGEYPGGLITGGKESTAVYDYSKMMVAGFRTWLKDHYKKIERLNFLWGMNYKTFNDPYPPFTAWDPEESFRQRAGKDWYIYRHEAMKKYFEQMIGAVKSVDPGVKFVSDYGSVFDAASVMRGTLGFKDLNEKSDGIKINDSPNYDHRWSVDIVKSNMPADFITANELFVSSYLDNNTHLKQITENFAHGANVVAVVISTKDQMTRSEGFLRPAASNWLGQPLQPITYSESVSYRLSAAVEKKGAINVIFSEWSKRAYANPASPKPVQVKLEEDLLTPEYWNDASNYAPYVFRPVPMQIIAVNKDFTYKLPIDTFSDVDGTIVKVEVGGLPSWLRFENGTLIGRPTALGDYRITVKGTDDEGGSTDAFFTIRVDTRENANKPPTVDANFSNQMVAIGKPFSFAIPAGTFEDSDGEITRIEAAELPGWLKFTNGTLSGTPDKLGEYRIIFKAYDDLNAFVETYFTIRVVEPQFLNAPPFASTTLPVKYAQVNMPFNYILPTNIFGDPDGYISSISVQNRPSWLNFALNVFSGTPTEEGEYRLIIRAYDNGGAYVEIPLILKVQTPELRFELVQGGSKVDQRVIRKLAGDDVVAYDSLPPLLNIYAYGNFEYDQVTFELDGPYKRTSTTSVFPYALYENARGFAPYVGRYTLTVTAAEEDSAIVTNSIQFSISYGDSVNITKNMEEWAFYPNPTENIINIKLPENQTGDEMLYEVVMVSGKRIALPPGLVTVADNLAYIDLSDLGLSSGIYFIRVNSAGGELLKQFKIFKK</sequence>
<feature type="domain" description="Dystroglycan-type cadherin-like" evidence="4">
    <location>
        <begin position="578"/>
        <end position="670"/>
    </location>
</feature>
<dbReference type="Pfam" id="PF05345">
    <property type="entry name" value="He_PIG"/>
    <property type="match status" value="3"/>
</dbReference>
<evidence type="ECO:0000259" key="4">
    <source>
        <dbReference type="SMART" id="SM00736"/>
    </source>
</evidence>
<dbReference type="Pfam" id="PF18962">
    <property type="entry name" value="Por_Secre_tail"/>
    <property type="match status" value="1"/>
</dbReference>
<proteinExistence type="predicted"/>
<dbReference type="SUPFAM" id="SSF49313">
    <property type="entry name" value="Cadherin-like"/>
    <property type="match status" value="3"/>
</dbReference>
<accession>A0ABM8UWY3</accession>
<dbReference type="NCBIfam" id="TIGR04183">
    <property type="entry name" value="Por_Secre_tail"/>
    <property type="match status" value="1"/>
</dbReference>
<dbReference type="EMBL" id="CAJRAU010000009">
    <property type="protein sequence ID" value="CAG5073714.1"/>
    <property type="molecule type" value="Genomic_DNA"/>
</dbReference>
<evidence type="ECO:0000256" key="1">
    <source>
        <dbReference type="ARBA" id="ARBA00022801"/>
    </source>
</evidence>
<dbReference type="Pfam" id="PF02449">
    <property type="entry name" value="Glyco_hydro_42"/>
    <property type="match status" value="1"/>
</dbReference>
<gene>
    <name evidence="5" type="ORF">DYBT9623_04885</name>
</gene>
<protein>
    <recommendedName>
        <fullName evidence="4">Dystroglycan-type cadherin-like domain-containing protein</fullName>
    </recommendedName>
</protein>
<dbReference type="RefSeq" id="WP_215236143.1">
    <property type="nucleotide sequence ID" value="NZ_CAJRAU010000009.1"/>
</dbReference>
<dbReference type="InterPro" id="IPR015919">
    <property type="entry name" value="Cadherin-like_sf"/>
</dbReference>
<comment type="caution">
    <text evidence="5">The sequence shown here is derived from an EMBL/GenBank/DDBJ whole genome shotgun (WGS) entry which is preliminary data.</text>
</comment>
<feature type="domain" description="Dystroglycan-type cadherin-like" evidence="4">
    <location>
        <begin position="484"/>
        <end position="574"/>
    </location>
</feature>
<organism evidence="5 6">
    <name type="scientific">Dyadobacter linearis</name>
    <dbReference type="NCBI Taxonomy" id="2823330"/>
    <lineage>
        <taxon>Bacteria</taxon>
        <taxon>Pseudomonadati</taxon>
        <taxon>Bacteroidota</taxon>
        <taxon>Cytophagia</taxon>
        <taxon>Cytophagales</taxon>
        <taxon>Spirosomataceae</taxon>
        <taxon>Dyadobacter</taxon>
    </lineage>
</organism>
<dbReference type="InterPro" id="IPR013529">
    <property type="entry name" value="Glyco_hydro_42_N"/>
</dbReference>
<keyword evidence="3" id="KW-0732">Signal</keyword>
<dbReference type="SMART" id="SM00736">
    <property type="entry name" value="CADG"/>
    <property type="match status" value="3"/>
</dbReference>
<dbReference type="InterPro" id="IPR017853">
    <property type="entry name" value="GH"/>
</dbReference>
<keyword evidence="6" id="KW-1185">Reference proteome</keyword>
<dbReference type="SUPFAM" id="SSF51445">
    <property type="entry name" value="(Trans)glycosidases"/>
    <property type="match status" value="1"/>
</dbReference>
<dbReference type="InterPro" id="IPR026444">
    <property type="entry name" value="Secre_tail"/>
</dbReference>
<feature type="signal peptide" evidence="3">
    <location>
        <begin position="1"/>
        <end position="30"/>
    </location>
</feature>
<feature type="domain" description="Dystroglycan-type cadherin-like" evidence="4">
    <location>
        <begin position="672"/>
        <end position="762"/>
    </location>
</feature>
<evidence type="ECO:0000313" key="6">
    <source>
        <dbReference type="Proteomes" id="UP000679725"/>
    </source>
</evidence>
<dbReference type="Proteomes" id="UP000679725">
    <property type="component" value="Unassembled WGS sequence"/>
</dbReference>
<keyword evidence="1" id="KW-0378">Hydrolase</keyword>
<evidence type="ECO:0000313" key="5">
    <source>
        <dbReference type="EMBL" id="CAG5073714.1"/>
    </source>
</evidence>
<evidence type="ECO:0000256" key="2">
    <source>
        <dbReference type="ARBA" id="ARBA00023295"/>
    </source>
</evidence>
<name>A0ABM8UWY3_9BACT</name>
<dbReference type="InterPro" id="IPR013783">
    <property type="entry name" value="Ig-like_fold"/>
</dbReference>
<dbReference type="Gene3D" id="2.60.40.10">
    <property type="entry name" value="Immunoglobulins"/>
    <property type="match status" value="3"/>
</dbReference>
<reference evidence="5 6" key="1">
    <citation type="submission" date="2021-04" db="EMBL/GenBank/DDBJ databases">
        <authorList>
            <person name="Rodrigo-Torres L."/>
            <person name="Arahal R. D."/>
            <person name="Lucena T."/>
        </authorList>
    </citation>
    <scope>NUCLEOTIDE SEQUENCE [LARGE SCALE GENOMIC DNA]</scope>
    <source>
        <strain evidence="5 6">CECT 9623</strain>
    </source>
</reference>
<keyword evidence="2" id="KW-0326">Glycosidase</keyword>
<evidence type="ECO:0000256" key="3">
    <source>
        <dbReference type="SAM" id="SignalP"/>
    </source>
</evidence>
<feature type="chain" id="PRO_5047003815" description="Dystroglycan-type cadherin-like domain-containing protein" evidence="3">
    <location>
        <begin position="31"/>
        <end position="963"/>
    </location>
</feature>
<dbReference type="Gene3D" id="3.20.20.80">
    <property type="entry name" value="Glycosidases"/>
    <property type="match status" value="1"/>
</dbReference>